<dbReference type="EMBL" id="AABEVT010000003">
    <property type="protein sequence ID" value="EAH0252248.1"/>
    <property type="molecule type" value="Genomic_DNA"/>
</dbReference>
<organism evidence="6">
    <name type="scientific">Listeria monocytogenes</name>
    <dbReference type="NCBI Taxonomy" id="1639"/>
    <lineage>
        <taxon>Bacteria</taxon>
        <taxon>Bacillati</taxon>
        <taxon>Bacillota</taxon>
        <taxon>Bacilli</taxon>
        <taxon>Bacillales</taxon>
        <taxon>Listeriaceae</taxon>
        <taxon>Listeria</taxon>
    </lineage>
</organism>
<dbReference type="Proteomes" id="UP000467247">
    <property type="component" value="Unassembled WGS sequence"/>
</dbReference>
<name>A0A470U6H2_LISMN</name>
<reference evidence="6" key="5">
    <citation type="submission" date="2020-01" db="EMBL/GenBank/DDBJ databases">
        <authorList>
            <consortium name="NCBI Pathogen Detection Project"/>
        </authorList>
    </citation>
    <scope>NUCLEOTIDE SEQUENCE</scope>
    <source>
        <strain evidence="6">CFIAFB20160038</strain>
    </source>
</reference>
<evidence type="ECO:0000313" key="10">
    <source>
        <dbReference type="Proteomes" id="UP000566597"/>
    </source>
</evidence>
<evidence type="ECO:0000256" key="1">
    <source>
        <dbReference type="SAM" id="Phobius"/>
    </source>
</evidence>
<gene>
    <name evidence="3" type="ORF">AF817_11970</name>
    <name evidence="4" type="ORF">D4U23_07575</name>
    <name evidence="2" type="ORF">DG57_01770</name>
    <name evidence="5" type="ORF">GT011_12145</name>
    <name evidence="6" type="ORF">GYU24_12320</name>
</gene>
<evidence type="ECO:0000313" key="8">
    <source>
        <dbReference type="Proteomes" id="UP000467247"/>
    </source>
</evidence>
<keyword evidence="1" id="KW-0472">Membrane</keyword>
<feature type="transmembrane region" description="Helical" evidence="1">
    <location>
        <begin position="58"/>
        <end position="75"/>
    </location>
</feature>
<reference evidence="3 9" key="3">
    <citation type="submission" date="2019-04" db="EMBL/GenBank/DDBJ databases">
        <authorList>
            <consortium name="GenomeTrakr network: Whole genome sequencing for foodborne pathogen traceback"/>
        </authorList>
    </citation>
    <scope>NUCLEOTIDE SEQUENCE [LARGE SCALE GENOMIC DNA]</scope>
    <source>
        <strain evidence="3 9">NRRL B-33244</strain>
    </source>
</reference>
<evidence type="ECO:0000313" key="2">
    <source>
        <dbReference type="EMBL" id="EAE0768548.1"/>
    </source>
</evidence>
<evidence type="ECO:0000313" key="4">
    <source>
        <dbReference type="EMBL" id="EAH0252248.1"/>
    </source>
</evidence>
<reference evidence="5 8" key="4">
    <citation type="submission" date="2020-01" db="EMBL/GenBank/DDBJ databases">
        <authorList>
            <consortium name="GenomeTrakr: Next Generation Sequencing Network for Food Pathogen Tracability"/>
        </authorList>
    </citation>
    <scope>NUCLEOTIDE SEQUENCE [LARGE SCALE GENOMIC DNA]</scope>
    <source>
        <strain evidence="2 7">CFSAN008016</strain>
        <strain evidence="5 8">FDA00015028</strain>
    </source>
</reference>
<feature type="transmembrane region" description="Helical" evidence="1">
    <location>
        <begin position="126"/>
        <end position="146"/>
    </location>
</feature>
<dbReference type="EMBL" id="AAAQJJ010000001">
    <property type="protein sequence ID" value="EAE0768548.1"/>
    <property type="molecule type" value="Genomic_DNA"/>
</dbReference>
<evidence type="ECO:0000313" key="9">
    <source>
        <dbReference type="Proteomes" id="UP000535556"/>
    </source>
</evidence>
<dbReference type="Proteomes" id="UP000566597">
    <property type="component" value="Unassembled WGS sequence"/>
</dbReference>
<dbReference type="Proteomes" id="UP000388699">
    <property type="component" value="Unassembled WGS sequence"/>
</dbReference>
<dbReference type="Proteomes" id="UP000840928">
    <property type="component" value="Unassembled WGS sequence"/>
</dbReference>
<evidence type="ECO:0000313" key="7">
    <source>
        <dbReference type="Proteomes" id="UP000388699"/>
    </source>
</evidence>
<accession>A0A470U6H2</accession>
<feature type="transmembrane region" description="Helical" evidence="1">
    <location>
        <begin position="28"/>
        <end position="46"/>
    </location>
</feature>
<dbReference type="Proteomes" id="UP000535556">
    <property type="component" value="Unassembled WGS sequence"/>
</dbReference>
<reference evidence="4 10" key="2">
    <citation type="submission" date="2019-04" db="EMBL/GenBank/DDBJ databases">
        <authorList>
            <person name="Ashton P.M."/>
            <person name="Dallman T."/>
            <person name="Nair S."/>
            <person name="De Pinna E."/>
            <person name="Peters T."/>
            <person name="Grant K."/>
        </authorList>
    </citation>
    <scope>NUCLEOTIDE SEQUENCE [LARGE SCALE GENOMIC DNA]</scope>
    <source>
        <strain evidence="4 10">406731</strain>
    </source>
</reference>
<dbReference type="EMBL" id="AABDDO010000003">
    <property type="protein sequence ID" value="EAG6763938.1"/>
    <property type="molecule type" value="Genomic_DNA"/>
</dbReference>
<feature type="transmembrane region" description="Helical" evidence="1">
    <location>
        <begin position="175"/>
        <end position="194"/>
    </location>
</feature>
<proteinExistence type="predicted"/>
<dbReference type="EMBL" id="DAAIRR010000003">
    <property type="protein sequence ID" value="HAB9176492.1"/>
    <property type="molecule type" value="Genomic_DNA"/>
</dbReference>
<dbReference type="RefSeq" id="WP_026750030.1">
    <property type="nucleotide sequence ID" value="NZ_CP025560.1"/>
</dbReference>
<evidence type="ECO:0000313" key="6">
    <source>
        <dbReference type="EMBL" id="HAB9176492.1"/>
    </source>
</evidence>
<feature type="transmembrane region" description="Helical" evidence="1">
    <location>
        <begin position="87"/>
        <end position="106"/>
    </location>
</feature>
<reference evidence="6" key="1">
    <citation type="journal article" date="2018" name="Genome Biol.">
        <title>SKESA: strategic k-mer extension for scrupulous assemblies.</title>
        <authorList>
            <person name="Souvorov A."/>
            <person name="Agarwala R."/>
            <person name="Lipman D.J."/>
        </authorList>
    </citation>
    <scope>NUCLEOTIDE SEQUENCE [LARGE SCALE GENOMIC DNA]</scope>
    <source>
        <strain evidence="6">CFIAFB20160038</strain>
    </source>
</reference>
<keyword evidence="1" id="KW-1133">Transmembrane helix</keyword>
<dbReference type="EMBL" id="AANCZP010000003">
    <property type="protein sequence ID" value="EDN8270093.1"/>
    <property type="molecule type" value="Genomic_DNA"/>
</dbReference>
<evidence type="ECO:0000313" key="5">
    <source>
        <dbReference type="EMBL" id="EDN8270093.1"/>
    </source>
</evidence>
<keyword evidence="1" id="KW-0812">Transmembrane</keyword>
<feature type="transmembrane region" description="Helical" evidence="1">
    <location>
        <begin position="200"/>
        <end position="220"/>
    </location>
</feature>
<dbReference type="AlphaFoldDB" id="A0A470U6H2"/>
<sequence>MKKNLEQIYAIEFTMGLRYRPMQIRHNIKLIFLLLLFVTWLQGDFMNRLPGNLDITKVDMPLVLLALLCYIILYPKKMTIRFQNLQYLLYICCFQFLVFMVIRYFYSNLIYAIQNMVSLTAQTLVASYVFLLVLWILAFIFFYFHFRKKLRNGDYRKDSELQKKRSNLGLKLSKGSYILIGAFFVFILSSQIVGGIMVDIMIISIEIVGIALCSMGIVIFPEQLFTAYCKFKFKEFHIEE</sequence>
<evidence type="ECO:0000313" key="3">
    <source>
        <dbReference type="EMBL" id="EAG6763938.1"/>
    </source>
</evidence>
<comment type="caution">
    <text evidence="6">The sequence shown here is derived from an EMBL/GenBank/DDBJ whole genome shotgun (WGS) entry which is preliminary data.</text>
</comment>
<protein>
    <submittedName>
        <fullName evidence="6">Uncharacterized protein</fullName>
    </submittedName>
</protein>